<keyword evidence="2 8" id="KW-0554">One-carbon metabolism</keyword>
<dbReference type="GO" id="GO:0004329">
    <property type="term" value="F:formate-tetrahydrofolate ligase activity"/>
    <property type="evidence" value="ECO:0007669"/>
    <property type="project" value="UniProtKB-UniRule"/>
</dbReference>
<comment type="pathway">
    <text evidence="1 8">One-carbon metabolism; tetrahydrofolate interconversion.</text>
</comment>
<dbReference type="Pfam" id="PF01268">
    <property type="entry name" value="FTHFS"/>
    <property type="match status" value="1"/>
</dbReference>
<proteinExistence type="inferred from homology"/>
<dbReference type="AlphaFoldDB" id="A0A0F6W5M5"/>
<evidence type="ECO:0000256" key="2">
    <source>
        <dbReference type="ARBA" id="ARBA00022563"/>
    </source>
</evidence>
<evidence type="ECO:0000256" key="7">
    <source>
        <dbReference type="ARBA" id="ARBA00061363"/>
    </source>
</evidence>
<keyword evidence="5 8" id="KW-0067">ATP-binding</keyword>
<dbReference type="FunFam" id="3.10.410.10:FF:000001">
    <property type="entry name" value="Putative formate--tetrahydrofolate ligase"/>
    <property type="match status" value="1"/>
</dbReference>
<organism evidence="9 10">
    <name type="scientific">Sandaracinus amylolyticus</name>
    <dbReference type="NCBI Taxonomy" id="927083"/>
    <lineage>
        <taxon>Bacteria</taxon>
        <taxon>Pseudomonadati</taxon>
        <taxon>Myxococcota</taxon>
        <taxon>Polyangia</taxon>
        <taxon>Polyangiales</taxon>
        <taxon>Sandaracinaceae</taxon>
        <taxon>Sandaracinus</taxon>
    </lineage>
</organism>
<keyword evidence="3 8" id="KW-0436">Ligase</keyword>
<name>A0A0F6W5M5_9BACT</name>
<dbReference type="GO" id="GO:0005524">
    <property type="term" value="F:ATP binding"/>
    <property type="evidence" value="ECO:0007669"/>
    <property type="project" value="UniProtKB-UniRule"/>
</dbReference>
<feature type="binding site" evidence="8">
    <location>
        <begin position="67"/>
        <end position="74"/>
    </location>
    <ligand>
        <name>ATP</name>
        <dbReference type="ChEBI" id="CHEBI:30616"/>
    </ligand>
</feature>
<comment type="catalytic activity">
    <reaction evidence="6 8">
        <text>(6S)-5,6,7,8-tetrahydrofolate + formate + ATP = (6R)-10-formyltetrahydrofolate + ADP + phosphate</text>
        <dbReference type="Rhea" id="RHEA:20221"/>
        <dbReference type="ChEBI" id="CHEBI:15740"/>
        <dbReference type="ChEBI" id="CHEBI:30616"/>
        <dbReference type="ChEBI" id="CHEBI:43474"/>
        <dbReference type="ChEBI" id="CHEBI:57453"/>
        <dbReference type="ChEBI" id="CHEBI:195366"/>
        <dbReference type="ChEBI" id="CHEBI:456216"/>
        <dbReference type="EC" id="6.3.4.3"/>
    </reaction>
</comment>
<evidence type="ECO:0000256" key="8">
    <source>
        <dbReference type="HAMAP-Rule" id="MF_01543"/>
    </source>
</evidence>
<dbReference type="Gene3D" id="3.10.410.10">
    <property type="entry name" value="Formyltetrahydrofolate synthetase, domain 3"/>
    <property type="match status" value="1"/>
</dbReference>
<reference evidence="9 10" key="1">
    <citation type="submission" date="2015-03" db="EMBL/GenBank/DDBJ databases">
        <title>Genome assembly of Sandaracinus amylolyticus DSM 53668.</title>
        <authorList>
            <person name="Sharma G."/>
            <person name="Subramanian S."/>
        </authorList>
    </citation>
    <scope>NUCLEOTIDE SEQUENCE [LARGE SCALE GENOMIC DNA]</scope>
    <source>
        <strain evidence="9 10">DSM 53668</strain>
    </source>
</reference>
<dbReference type="HAMAP" id="MF_01543">
    <property type="entry name" value="FTHFS"/>
    <property type="match status" value="1"/>
</dbReference>
<evidence type="ECO:0000313" key="10">
    <source>
        <dbReference type="Proteomes" id="UP000034883"/>
    </source>
</evidence>
<dbReference type="GO" id="GO:0035999">
    <property type="term" value="P:tetrahydrofolate interconversion"/>
    <property type="evidence" value="ECO:0007669"/>
    <property type="project" value="UniProtKB-UniRule"/>
</dbReference>
<dbReference type="PROSITE" id="PS00721">
    <property type="entry name" value="FTHFS_1"/>
    <property type="match status" value="1"/>
</dbReference>
<dbReference type="KEGG" id="samy:DB32_005249"/>
<evidence type="ECO:0000256" key="3">
    <source>
        <dbReference type="ARBA" id="ARBA00022598"/>
    </source>
</evidence>
<dbReference type="PROSITE" id="PS00722">
    <property type="entry name" value="FTHFS_2"/>
    <property type="match status" value="1"/>
</dbReference>
<evidence type="ECO:0000256" key="4">
    <source>
        <dbReference type="ARBA" id="ARBA00022741"/>
    </source>
</evidence>
<dbReference type="CDD" id="cd00477">
    <property type="entry name" value="FTHFS"/>
    <property type="match status" value="1"/>
</dbReference>
<dbReference type="Gene3D" id="3.30.1510.10">
    <property type="entry name" value="Domain 2, N(10)-formyltetrahydrofolate synthetase"/>
    <property type="match status" value="1"/>
</dbReference>
<dbReference type="SUPFAM" id="SSF52540">
    <property type="entry name" value="P-loop containing nucleoside triphosphate hydrolases"/>
    <property type="match status" value="1"/>
</dbReference>
<dbReference type="InterPro" id="IPR027417">
    <property type="entry name" value="P-loop_NTPase"/>
</dbReference>
<keyword evidence="10" id="KW-1185">Reference proteome</keyword>
<accession>A0A0F6W5M5</accession>
<dbReference type="NCBIfam" id="NF010030">
    <property type="entry name" value="PRK13505.1"/>
    <property type="match status" value="1"/>
</dbReference>
<evidence type="ECO:0000256" key="1">
    <source>
        <dbReference type="ARBA" id="ARBA00004777"/>
    </source>
</evidence>
<evidence type="ECO:0000256" key="5">
    <source>
        <dbReference type="ARBA" id="ARBA00022840"/>
    </source>
</evidence>
<evidence type="ECO:0000256" key="6">
    <source>
        <dbReference type="ARBA" id="ARBA00049033"/>
    </source>
</evidence>
<dbReference type="Gene3D" id="3.40.50.300">
    <property type="entry name" value="P-loop containing nucleotide triphosphate hydrolases"/>
    <property type="match status" value="1"/>
</dbReference>
<dbReference type="FunFam" id="3.30.1510.10:FF:000001">
    <property type="entry name" value="Formate--tetrahydrofolate ligase"/>
    <property type="match status" value="1"/>
</dbReference>
<dbReference type="Proteomes" id="UP000034883">
    <property type="component" value="Chromosome"/>
</dbReference>
<keyword evidence="4 8" id="KW-0547">Nucleotide-binding</keyword>
<dbReference type="STRING" id="927083.DB32_005249"/>
<comment type="similarity">
    <text evidence="7 8">Belongs to the formate--tetrahydrofolate ligase family.</text>
</comment>
<gene>
    <name evidence="8" type="primary">fhs</name>
    <name evidence="9" type="ORF">DB32_005249</name>
</gene>
<evidence type="ECO:0000313" key="9">
    <source>
        <dbReference type="EMBL" id="AKF08100.1"/>
    </source>
</evidence>
<dbReference type="UniPathway" id="UPA00193"/>
<dbReference type="InterPro" id="IPR020628">
    <property type="entry name" value="Formate_THF_ligase_CS"/>
</dbReference>
<sequence length="562" mass="59040">MDRGGSLRAAMAKSTLRPITDVAKDLGLHDDDVIPYGRDKAKIDLAALSRPKRGKGKVVLVSAITPTPAGEGKTTTSIGLTMGLVRMGRSAVCALREPSLGPVFGVKGGGTGGGKAQVVPANEINLHFTGDLHAITSANNLLAALVDNELHFGGKLGIDPRRVTWRRAMDMNDRALRDVVIGLGGRNGGVPRESGFDITAASEIMAVLCLSESMEDLQRRLGRIVIGRTFDQRPVTVDDLEAAPALTALLKDALLPNLAQTMEGSPALVHGGPFANIAHGCSSVLATKMAMHQADIVVTEGGFGFDLGAEKFLDIKCRSAGIWPSAVVVVATLRALKFHGGVDPKDAGKPDPDALARGIANLERHLETARFFGLKSVVAINAFDNDSESEIAMVAERAAALGAPVALSRGYTQGGAGSMDLAEKVAAVVERDEPLTPKFAYELDLPYAKKIDLIAKNVYGADGADLDASAKATLEKLEQDGYGGLPVCIAKTQLSVSDDPKKQGRPTGFRVTVREVRLSAGAGFVVALLGDVMTMPGLPKVPAARNVRIEPDGTVRGLMQND</sequence>
<dbReference type="EMBL" id="CP011125">
    <property type="protein sequence ID" value="AKF08100.1"/>
    <property type="molecule type" value="Genomic_DNA"/>
</dbReference>
<dbReference type="EC" id="6.3.4.3" evidence="8"/>
<dbReference type="InterPro" id="IPR000559">
    <property type="entry name" value="Formate_THF_ligase"/>
</dbReference>
<protein>
    <recommendedName>
        <fullName evidence="8">Formate--tetrahydrofolate ligase</fullName>
        <ecNumber evidence="8">6.3.4.3</ecNumber>
    </recommendedName>
    <alternativeName>
        <fullName evidence="8">Formyltetrahydrofolate synthetase</fullName>
        <shortName evidence="8">FHS</shortName>
        <shortName evidence="8">FTHFS</shortName>
    </alternativeName>
</protein>